<evidence type="ECO:0000256" key="5">
    <source>
        <dbReference type="ARBA" id="ARBA00022490"/>
    </source>
</evidence>
<dbReference type="EMBL" id="NGKC01000017">
    <property type="protein sequence ID" value="RSU09646.1"/>
    <property type="molecule type" value="Genomic_DNA"/>
</dbReference>
<comment type="pathway">
    <text evidence="2 9">Amino-acid biosynthesis; L-histidine biosynthesis; L-histidine from 5-phospho-alpha-D-ribose 1-diphosphate: step 1/9.</text>
</comment>
<dbReference type="AlphaFoldDB" id="A0A430ANK9"/>
<feature type="domain" description="Aminoacyl-transfer RNA synthetases class-II family profile" evidence="11">
    <location>
        <begin position="25"/>
        <end position="134"/>
    </location>
</feature>
<evidence type="ECO:0000256" key="6">
    <source>
        <dbReference type="ARBA" id="ARBA00022605"/>
    </source>
</evidence>
<dbReference type="RefSeq" id="WP_126814722.1">
    <property type="nucleotide sequence ID" value="NZ_NGKC01000017.1"/>
</dbReference>
<protein>
    <recommendedName>
        <fullName evidence="4 9">ATP phosphoribosyltransferase regulatory subunit</fullName>
    </recommendedName>
</protein>
<dbReference type="OrthoDB" id="9800814at2"/>
<dbReference type="SUPFAM" id="SSF55681">
    <property type="entry name" value="Class II aaRS and biotin synthetases"/>
    <property type="match status" value="1"/>
</dbReference>
<accession>A0A430ANK9</accession>
<gene>
    <name evidence="9" type="primary">hisZ</name>
    <name evidence="12" type="ORF">CBF27_12210</name>
</gene>
<evidence type="ECO:0000313" key="12">
    <source>
        <dbReference type="EMBL" id="RSU09646.1"/>
    </source>
</evidence>
<keyword evidence="6 9" id="KW-0028">Amino-acid biosynthesis</keyword>
<keyword evidence="12" id="KW-0328">Glycosyltransferase</keyword>
<evidence type="ECO:0000256" key="8">
    <source>
        <dbReference type="ARBA" id="ARBA00025246"/>
    </source>
</evidence>
<dbReference type="Gene3D" id="3.30.930.10">
    <property type="entry name" value="Bira Bifunctional Protein, Domain 2"/>
    <property type="match status" value="1"/>
</dbReference>
<dbReference type="PROSITE" id="PS50862">
    <property type="entry name" value="AA_TRNA_LIGASE_II"/>
    <property type="match status" value="1"/>
</dbReference>
<evidence type="ECO:0000256" key="7">
    <source>
        <dbReference type="ARBA" id="ARBA00023102"/>
    </source>
</evidence>
<sequence>MVWKKSLPAGTKDKLFREAEGTYDMEKQICQVFADRGFHRIETPVMEFEDVFNQQAKQTLSLYRLFDAKGRLIVLRPDMTSPVARVISSANISLPLQLYYSGKIFRANEDLSGSRNEWTQIGVEVVGYASHKAEINCLLCAEEVLRKLQIKDFHIELSHAAIYHTLMKISGFEHTQQQYLTNLLIQKNLTELRRFVAAHPSDLDAFILMLPRLIGDPVDTIRRAKQVTSHPVIHEAFDEVLQIYQTLMATQPELSVSVDLCTVPTLSYYSGVMFAGYADSAPDAVFNGGRYDSLLNYFGFPETPAVGLAFNLDALIALQYKLNLFPKLQAPAILIHFDTAQTGKARQLQTTEKNARLSLFDELPDSIAFAKQWHYDKVIVLTESGRQDICLKEDGE</sequence>
<dbReference type="GO" id="GO:0140096">
    <property type="term" value="F:catalytic activity, acting on a protein"/>
    <property type="evidence" value="ECO:0007669"/>
    <property type="project" value="UniProtKB-ARBA"/>
</dbReference>
<comment type="miscellaneous">
    <text evidence="9">This function is generally fulfilled by the C-terminal part of HisG, which is missing in some bacteria such as this one.</text>
</comment>
<dbReference type="CDD" id="cd00773">
    <property type="entry name" value="HisRS-like_core"/>
    <property type="match status" value="1"/>
</dbReference>
<feature type="binding site" evidence="10">
    <location>
        <position position="106"/>
    </location>
    <ligand>
        <name>L-histidine</name>
        <dbReference type="ChEBI" id="CHEBI:57595"/>
    </ligand>
</feature>
<evidence type="ECO:0000256" key="9">
    <source>
        <dbReference type="HAMAP-Rule" id="MF_00125"/>
    </source>
</evidence>
<dbReference type="GO" id="GO:0016757">
    <property type="term" value="F:glycosyltransferase activity"/>
    <property type="evidence" value="ECO:0007669"/>
    <property type="project" value="UniProtKB-KW"/>
</dbReference>
<evidence type="ECO:0000313" key="13">
    <source>
        <dbReference type="Proteomes" id="UP000286773"/>
    </source>
</evidence>
<comment type="subunit">
    <text evidence="9">Heteromultimer composed of HisG and HisZ subunits.</text>
</comment>
<evidence type="ECO:0000256" key="2">
    <source>
        <dbReference type="ARBA" id="ARBA00004667"/>
    </source>
</evidence>
<dbReference type="InterPro" id="IPR004517">
    <property type="entry name" value="HisZ"/>
</dbReference>
<evidence type="ECO:0000259" key="11">
    <source>
        <dbReference type="PROSITE" id="PS50862"/>
    </source>
</evidence>
<organism evidence="12 13">
    <name type="scientific">Vagococcus acidifermentans</name>
    <dbReference type="NCBI Taxonomy" id="564710"/>
    <lineage>
        <taxon>Bacteria</taxon>
        <taxon>Bacillati</taxon>
        <taxon>Bacillota</taxon>
        <taxon>Bacilli</taxon>
        <taxon>Lactobacillales</taxon>
        <taxon>Enterococcaceae</taxon>
        <taxon>Vagococcus</taxon>
    </lineage>
</organism>
<feature type="binding site" evidence="10">
    <location>
        <begin position="78"/>
        <end position="80"/>
    </location>
    <ligand>
        <name>L-histidine</name>
        <dbReference type="ChEBI" id="CHEBI:57595"/>
    </ligand>
</feature>
<dbReference type="GO" id="GO:0000105">
    <property type="term" value="P:L-histidine biosynthetic process"/>
    <property type="evidence" value="ECO:0007669"/>
    <property type="project" value="UniProtKB-UniRule"/>
</dbReference>
<feature type="binding site" evidence="10">
    <location>
        <begin position="268"/>
        <end position="269"/>
    </location>
    <ligand>
        <name>L-histidine</name>
        <dbReference type="ChEBI" id="CHEBI:57595"/>
    </ligand>
</feature>
<dbReference type="GO" id="GO:0004821">
    <property type="term" value="F:histidine-tRNA ligase activity"/>
    <property type="evidence" value="ECO:0007669"/>
    <property type="project" value="TreeGrafter"/>
</dbReference>
<dbReference type="NCBIfam" id="TIGR00443">
    <property type="entry name" value="hisZ_biosyn_reg"/>
    <property type="match status" value="1"/>
</dbReference>
<keyword evidence="13" id="KW-1185">Reference proteome</keyword>
<dbReference type="Proteomes" id="UP000286773">
    <property type="component" value="Unassembled WGS sequence"/>
</dbReference>
<dbReference type="Pfam" id="PF13393">
    <property type="entry name" value="tRNA-synt_His"/>
    <property type="match status" value="1"/>
</dbReference>
<name>A0A430ANK9_9ENTE</name>
<feature type="binding site" evidence="10">
    <location>
        <position position="120"/>
    </location>
    <ligand>
        <name>L-histidine</name>
        <dbReference type="ChEBI" id="CHEBI:57595"/>
    </ligand>
</feature>
<reference evidence="12 13" key="1">
    <citation type="submission" date="2017-05" db="EMBL/GenBank/DDBJ databases">
        <title>Vagococcus spp. assemblies.</title>
        <authorList>
            <person name="Gulvik C.A."/>
        </authorList>
    </citation>
    <scope>NUCLEOTIDE SEQUENCE [LARGE SCALE GENOMIC DNA]</scope>
    <source>
        <strain evidence="12 13">LMG 24798</strain>
    </source>
</reference>
<proteinExistence type="inferred from homology"/>
<evidence type="ECO:0000256" key="10">
    <source>
        <dbReference type="PIRSR" id="PIRSR001549-1"/>
    </source>
</evidence>
<evidence type="ECO:0000256" key="1">
    <source>
        <dbReference type="ARBA" id="ARBA00004496"/>
    </source>
</evidence>
<dbReference type="InterPro" id="IPR041715">
    <property type="entry name" value="HisRS-like_core"/>
</dbReference>
<dbReference type="GO" id="GO:0005737">
    <property type="term" value="C:cytoplasm"/>
    <property type="evidence" value="ECO:0007669"/>
    <property type="project" value="UniProtKB-SubCell"/>
</dbReference>
<comment type="subcellular location">
    <subcellularLocation>
        <location evidence="1 9">Cytoplasm</location>
    </subcellularLocation>
</comment>
<keyword evidence="12" id="KW-0808">Transferase</keyword>
<dbReference type="PANTHER" id="PTHR43707">
    <property type="entry name" value="HISTIDYL-TRNA SYNTHETASE"/>
    <property type="match status" value="1"/>
</dbReference>
<keyword evidence="5 9" id="KW-0963">Cytoplasm</keyword>
<keyword evidence="7 9" id="KW-0368">Histidine biosynthesis</keyword>
<dbReference type="InterPro" id="IPR006195">
    <property type="entry name" value="aa-tRNA-synth_II"/>
</dbReference>
<dbReference type="InterPro" id="IPR045864">
    <property type="entry name" value="aa-tRNA-synth_II/BPL/LPL"/>
</dbReference>
<evidence type="ECO:0000256" key="4">
    <source>
        <dbReference type="ARBA" id="ARBA00020397"/>
    </source>
</evidence>
<dbReference type="HAMAP" id="MF_00125">
    <property type="entry name" value="HisZ"/>
    <property type="match status" value="1"/>
</dbReference>
<dbReference type="PANTHER" id="PTHR43707:SF6">
    <property type="entry name" value="ATP PHOSPHORIBOSYLTRANSFERASE REGULATORY SUBUNIT"/>
    <property type="match status" value="1"/>
</dbReference>
<comment type="caution">
    <text evidence="12">The sequence shown here is derived from an EMBL/GenBank/DDBJ whole genome shotgun (WGS) entry which is preliminary data.</text>
</comment>
<comment type="function">
    <text evidence="8 9">Required for the first step of histidine biosynthesis. May allow the feedback regulation of ATP phosphoribosyltransferase activity by histidine.</text>
</comment>
<comment type="similarity">
    <text evidence="3 9">Belongs to the class-II aminoacyl-tRNA synthetase family. HisZ subfamily.</text>
</comment>
<feature type="binding site" evidence="10">
    <location>
        <position position="124"/>
    </location>
    <ligand>
        <name>L-histidine</name>
        <dbReference type="ChEBI" id="CHEBI:57595"/>
    </ligand>
</feature>
<dbReference type="UniPathway" id="UPA00031">
    <property type="reaction ID" value="UER00006"/>
</dbReference>
<dbReference type="GO" id="GO:0006427">
    <property type="term" value="P:histidyl-tRNA aminoacylation"/>
    <property type="evidence" value="ECO:0007669"/>
    <property type="project" value="TreeGrafter"/>
</dbReference>
<dbReference type="InterPro" id="IPR004516">
    <property type="entry name" value="HisRS/HisZ"/>
</dbReference>
<dbReference type="PIRSF" id="PIRSF001549">
    <property type="entry name" value="His-tRNA_synth"/>
    <property type="match status" value="1"/>
</dbReference>
<evidence type="ECO:0000256" key="3">
    <source>
        <dbReference type="ARBA" id="ARBA00005539"/>
    </source>
</evidence>